<protein>
    <recommendedName>
        <fullName evidence="2">Voltage-dependent calcium channel alpha-2/delta subunit conserved region domain-containing protein</fullName>
    </recommendedName>
</protein>
<dbReference type="PANTHER" id="PTHR10166">
    <property type="entry name" value="VOLTAGE-DEPENDENT CALCIUM CHANNEL SUBUNIT ALPHA-2/DELTA-RELATED"/>
    <property type="match status" value="1"/>
</dbReference>
<dbReference type="Gene3D" id="3.30.450.20">
    <property type="entry name" value="PAS domain"/>
    <property type="match status" value="1"/>
</dbReference>
<dbReference type="InterPro" id="IPR013680">
    <property type="entry name" value="VDCC_a2/dsu"/>
</dbReference>
<comment type="caution">
    <text evidence="3">The sequence shown here is derived from an EMBL/GenBank/DDBJ whole genome shotgun (WGS) entry which is preliminary data.</text>
</comment>
<dbReference type="Proteomes" id="UP000681967">
    <property type="component" value="Unassembled WGS sequence"/>
</dbReference>
<accession>A0A8S2LG70</accession>
<sequence>MMIYRWIICIVFLSLHIKYGRAQGSAFRDIPNVYFTNLSAVSPTASPLTTKTTQYIRDQLVLLTEHFQSISLRSTDRVMRKIYMQSLDTFLIDKRNLTQLVREMANYTNRAIMKKLEAIRTLVTITEQSYRRFAETDEKTRNATAQYMLHYGYLSSKDVLNVTINSTYEDSSLRTTIDGLNNDNVDKSVSSGTTTPLTYTKATKNAVFIDDCFQSGLVQATVENRHKFRTSVNTGIETKDIANFTRALNMAFDLLDTARMKIARTENAKLICQCHYLQTDNQTETQRDAFCPSDLHGKNHAKEEPIFLDSTGCNKMIMIVTDGATETALNVFQSRNWYPNNVSTCHPIEKKDENILLGAVGVDIPVKLLQEFSPKYRLGVHAYSFMINHNGYLMFHPDLRPVLGPYRKQNYHSIDLDMVEIPDNLMHFVHPLPLSKIQQVRKDMIQSNEDHKSARVKKHFDDMRRIEEVEQRYFYATLGDKESNPFSLGIAVRFPYGEFDIRTTDPQTQKVEIALRFILQRNVRIADWIYCNSTAEDNIGDTEESFRGYLKEKIQTKRIKSCPYEASKRLINMMIEELYIMSKFENWTKTGVTGSENPNPLDDPAHAHFKEFQHENHLHWIFLATRSGITAYWQLYNLANEEHIRQFGDANPNSIESSYYERTINATYMYGADHIDGDHHIYSLFYGISNIPVSNTLGNGGTTTTTTTTATKSQMYLVITTAIWMNKTLQRPQKKISSGSENVPFGVFGVMLPYKTVRSRYFSNLCAKMDTGICYIIDENGYIMFISQPEGTDRTEDIGKFIGEFEGPLMQDLVAKKIFSE</sequence>
<dbReference type="GO" id="GO:0005891">
    <property type="term" value="C:voltage-gated calcium channel complex"/>
    <property type="evidence" value="ECO:0007669"/>
    <property type="project" value="TreeGrafter"/>
</dbReference>
<dbReference type="PANTHER" id="PTHR10166:SF37">
    <property type="entry name" value="STOLID, ISOFORM H"/>
    <property type="match status" value="1"/>
</dbReference>
<dbReference type="Pfam" id="PF08473">
    <property type="entry name" value="VGCC_alpha2"/>
    <property type="match status" value="1"/>
</dbReference>
<feature type="domain" description="Voltage-dependent calcium channel alpha-2/delta subunit conserved region" evidence="2">
    <location>
        <begin position="608"/>
        <end position="820"/>
    </location>
</feature>
<organism evidence="3 4">
    <name type="scientific">Rotaria magnacalcarata</name>
    <dbReference type="NCBI Taxonomy" id="392030"/>
    <lineage>
        <taxon>Eukaryota</taxon>
        <taxon>Metazoa</taxon>
        <taxon>Spiralia</taxon>
        <taxon>Gnathifera</taxon>
        <taxon>Rotifera</taxon>
        <taxon>Eurotatoria</taxon>
        <taxon>Bdelloidea</taxon>
        <taxon>Philodinida</taxon>
        <taxon>Philodinidae</taxon>
        <taxon>Rotaria</taxon>
    </lineage>
</organism>
<evidence type="ECO:0000256" key="1">
    <source>
        <dbReference type="SAM" id="SignalP"/>
    </source>
</evidence>
<gene>
    <name evidence="3" type="ORF">BYL167_LOCUS8426</name>
</gene>
<dbReference type="InterPro" id="IPR051173">
    <property type="entry name" value="Ca_channel_alpha-2/delta"/>
</dbReference>
<evidence type="ECO:0000313" key="3">
    <source>
        <dbReference type="EMBL" id="CAF3900214.1"/>
    </source>
</evidence>
<feature type="chain" id="PRO_5035809260" description="Voltage-dependent calcium channel alpha-2/delta subunit conserved region domain-containing protein" evidence="1">
    <location>
        <begin position="23"/>
        <end position="821"/>
    </location>
</feature>
<dbReference type="GO" id="GO:0005245">
    <property type="term" value="F:voltage-gated calcium channel activity"/>
    <property type="evidence" value="ECO:0007669"/>
    <property type="project" value="TreeGrafter"/>
</dbReference>
<proteinExistence type="predicted"/>
<name>A0A8S2LG70_9BILA</name>
<keyword evidence="1" id="KW-0732">Signal</keyword>
<reference evidence="3" key="1">
    <citation type="submission" date="2021-02" db="EMBL/GenBank/DDBJ databases">
        <authorList>
            <person name="Nowell W R."/>
        </authorList>
    </citation>
    <scope>NUCLEOTIDE SEQUENCE</scope>
</reference>
<dbReference type="EMBL" id="CAJOBH010002311">
    <property type="protein sequence ID" value="CAF3900214.1"/>
    <property type="molecule type" value="Genomic_DNA"/>
</dbReference>
<dbReference type="AlphaFoldDB" id="A0A8S2LG70"/>
<evidence type="ECO:0000259" key="2">
    <source>
        <dbReference type="Pfam" id="PF08473"/>
    </source>
</evidence>
<feature type="signal peptide" evidence="1">
    <location>
        <begin position="1"/>
        <end position="22"/>
    </location>
</feature>
<evidence type="ECO:0000313" key="4">
    <source>
        <dbReference type="Proteomes" id="UP000681967"/>
    </source>
</evidence>